<evidence type="ECO:0000313" key="2">
    <source>
        <dbReference type="WBParaSite" id="MhA1_Contig979.frz3.gene3"/>
    </source>
</evidence>
<proteinExistence type="predicted"/>
<protein>
    <submittedName>
        <fullName evidence="2">Uncharacterized protein</fullName>
    </submittedName>
</protein>
<keyword evidence="1" id="KW-1185">Reference proteome</keyword>
<name>A0A1I8C3M5_MELHA</name>
<dbReference type="WBParaSite" id="MhA1_Contig979.frz3.gene3">
    <property type="protein sequence ID" value="MhA1_Contig979.frz3.gene3"/>
    <property type="gene ID" value="MhA1_Contig979.frz3.gene3"/>
</dbReference>
<sequence length="316" mass="37065">MLASFAVKLFRPTSFVKTSRIGSIRIYNGATYVFDILDNVKQKFISDSTFNGLPVKEQKQLVFKNIKKELLDETECIYESDGKVRRVHLKEYVLHDPIILSEHNIMPPQSWLDAGVYNFGEKKAALAAECCWFAACRQLKYYLRQFDIDVNSHGANSEVIQFLFDTCTDKTFANSLDLYWTTLESEAHVGAHKDESKLRRVIRYLKVAEEFCNTLYEISQLDFFNKDELLKNLDPHFMSQVLMPDPTEKDIKSEVFDWKSITEWVILGKLTKEEVEQKWIMEGKMTNKKFDKWMNKKCEVFLEKKEKQSKKLISRI</sequence>
<reference evidence="2" key="1">
    <citation type="submission" date="2016-11" db="UniProtKB">
        <authorList>
            <consortium name="WormBaseParasite"/>
        </authorList>
    </citation>
    <scope>IDENTIFICATION</scope>
</reference>
<evidence type="ECO:0000313" key="1">
    <source>
        <dbReference type="Proteomes" id="UP000095281"/>
    </source>
</evidence>
<dbReference type="AlphaFoldDB" id="A0A1I8C3M5"/>
<accession>A0A1I8C3M5</accession>
<dbReference type="Proteomes" id="UP000095281">
    <property type="component" value="Unplaced"/>
</dbReference>
<organism evidence="1 2">
    <name type="scientific">Meloidogyne hapla</name>
    <name type="common">Root-knot nematode worm</name>
    <dbReference type="NCBI Taxonomy" id="6305"/>
    <lineage>
        <taxon>Eukaryota</taxon>
        <taxon>Metazoa</taxon>
        <taxon>Ecdysozoa</taxon>
        <taxon>Nematoda</taxon>
        <taxon>Chromadorea</taxon>
        <taxon>Rhabditida</taxon>
        <taxon>Tylenchina</taxon>
        <taxon>Tylenchomorpha</taxon>
        <taxon>Tylenchoidea</taxon>
        <taxon>Meloidogynidae</taxon>
        <taxon>Meloidogyninae</taxon>
        <taxon>Meloidogyne</taxon>
    </lineage>
</organism>